<dbReference type="PANTHER" id="PTHR47714:SF1">
    <property type="entry name" value="RNA-BINDING CRS1 _ YHBY (CRM) DOMAIN PROTEIN"/>
    <property type="match status" value="1"/>
</dbReference>
<accession>A0A830I1I4</accession>
<dbReference type="InterPro" id="IPR035920">
    <property type="entry name" value="YhbY-like_sf"/>
</dbReference>
<dbReference type="PANTHER" id="PTHR47714">
    <property type="entry name" value="CRS1/YHBY DOMAIN CONTAINING PROTEIN, EXPRESSED"/>
    <property type="match status" value="1"/>
</dbReference>
<protein>
    <recommendedName>
        <fullName evidence="3">CRM domain-containing protein</fullName>
    </recommendedName>
</protein>
<dbReference type="OrthoDB" id="2020593at2759"/>
<dbReference type="SUPFAM" id="SSF75471">
    <property type="entry name" value="YhbY-like"/>
    <property type="match status" value="1"/>
</dbReference>
<dbReference type="AlphaFoldDB" id="A0A830I1I4"/>
<dbReference type="GO" id="GO:0003723">
    <property type="term" value="F:RNA binding"/>
    <property type="evidence" value="ECO:0007669"/>
    <property type="project" value="UniProtKB-UniRule"/>
</dbReference>
<dbReference type="PROSITE" id="PS51295">
    <property type="entry name" value="CRM"/>
    <property type="match status" value="1"/>
</dbReference>
<evidence type="ECO:0000313" key="5">
    <source>
        <dbReference type="Proteomes" id="UP000660262"/>
    </source>
</evidence>
<organism evidence="4 5">
    <name type="scientific">Pycnococcus provasolii</name>
    <dbReference type="NCBI Taxonomy" id="41880"/>
    <lineage>
        <taxon>Eukaryota</taxon>
        <taxon>Viridiplantae</taxon>
        <taxon>Chlorophyta</taxon>
        <taxon>Pseudoscourfieldiophyceae</taxon>
        <taxon>Pseudoscourfieldiales</taxon>
        <taxon>Pycnococcaceae</taxon>
        <taxon>Pycnococcus</taxon>
    </lineage>
</organism>
<dbReference type="InterPro" id="IPR001890">
    <property type="entry name" value="RNA-binding_CRM"/>
</dbReference>
<keyword evidence="1 2" id="KW-0694">RNA-binding</keyword>
<comment type="caution">
    <text evidence="4">The sequence shown here is derived from an EMBL/GenBank/DDBJ whole genome shotgun (WGS) entry which is preliminary data.</text>
</comment>
<dbReference type="EMBL" id="BNJQ01000035">
    <property type="protein sequence ID" value="GHP11601.1"/>
    <property type="molecule type" value="Genomic_DNA"/>
</dbReference>
<feature type="domain" description="CRM" evidence="3">
    <location>
        <begin position="86"/>
        <end position="177"/>
    </location>
</feature>
<evidence type="ECO:0000259" key="3">
    <source>
        <dbReference type="PROSITE" id="PS51295"/>
    </source>
</evidence>
<dbReference type="Proteomes" id="UP000660262">
    <property type="component" value="Unassembled WGS sequence"/>
</dbReference>
<keyword evidence="5" id="KW-1185">Reference proteome</keyword>
<dbReference type="SMART" id="SM01103">
    <property type="entry name" value="CRS1_YhbY"/>
    <property type="match status" value="1"/>
</dbReference>
<evidence type="ECO:0000313" key="4">
    <source>
        <dbReference type="EMBL" id="GHP11601.1"/>
    </source>
</evidence>
<dbReference type="Gene3D" id="3.30.110.60">
    <property type="entry name" value="YhbY-like"/>
    <property type="match status" value="1"/>
</dbReference>
<gene>
    <name evidence="4" type="ORF">PPROV_001032900</name>
</gene>
<evidence type="ECO:0000256" key="1">
    <source>
        <dbReference type="ARBA" id="ARBA00022884"/>
    </source>
</evidence>
<sequence>MAPFVGTITTTTTTTTTTRARVMLAPSIRTTRNATCHASLTFVAMKTHQPRCVIPRPRHSGAGAVAVPTIRHSRFLPRCAAAQHTPALSSKEKKEIRSRANAMGKQCVVFQLGKNGATEAAMQAVDDCVTANEIIRVKIVGSCPLSLDEATEAMETSIPGAVVVGHIGNTLYLYKPK</sequence>
<name>A0A830I1I4_9CHLO</name>
<evidence type="ECO:0000256" key="2">
    <source>
        <dbReference type="PROSITE-ProRule" id="PRU00626"/>
    </source>
</evidence>
<proteinExistence type="predicted"/>
<reference evidence="4" key="1">
    <citation type="submission" date="2020-10" db="EMBL/GenBank/DDBJ databases">
        <title>Unveiling of a novel bifunctional photoreceptor, Dualchrome1, isolated from a cosmopolitan green alga.</title>
        <authorList>
            <person name="Suzuki S."/>
            <person name="Kawachi M."/>
        </authorList>
    </citation>
    <scope>NUCLEOTIDE SEQUENCE</scope>
    <source>
        <strain evidence="4">NIES 2893</strain>
    </source>
</reference>
<dbReference type="GO" id="GO:0009507">
    <property type="term" value="C:chloroplast"/>
    <property type="evidence" value="ECO:0007669"/>
    <property type="project" value="TreeGrafter"/>
</dbReference>
<dbReference type="Pfam" id="PF01985">
    <property type="entry name" value="CRS1_YhbY"/>
    <property type="match status" value="1"/>
</dbReference>